<protein>
    <recommendedName>
        <fullName evidence="4">DUF4386 family protein</fullName>
    </recommendedName>
</protein>
<keyword evidence="1" id="KW-1133">Transmembrane helix</keyword>
<gene>
    <name evidence="2" type="ORF">Mth01_38160</name>
</gene>
<evidence type="ECO:0000256" key="1">
    <source>
        <dbReference type="SAM" id="Phobius"/>
    </source>
</evidence>
<feature type="transmembrane region" description="Helical" evidence="1">
    <location>
        <begin position="66"/>
        <end position="92"/>
    </location>
</feature>
<reference evidence="2" key="1">
    <citation type="submission" date="2021-01" db="EMBL/GenBank/DDBJ databases">
        <title>Whole genome shotgun sequence of Sphaerimonospora thailandensis NBRC 107569.</title>
        <authorList>
            <person name="Komaki H."/>
            <person name="Tamura T."/>
        </authorList>
    </citation>
    <scope>NUCLEOTIDE SEQUENCE</scope>
    <source>
        <strain evidence="2">NBRC 107569</strain>
    </source>
</reference>
<sequence>MTSGLIRAHPAAMTSTDLGRGARLTTGIAGLVGVVVLGYFITFATLPDVTASDAPGAITAWLADPATASTALTALAVGALSYVLLLVFLGGIRRLVGMWDPDGIWPSVTGLALVLFLAGALVSDAFAWAVPLTRRTAPAMTVPPELVALLDRGWLVALVEAQLALGVAIGAATMAGLAARRRGVQVPRIVLGLGAVAAFAVVPLILMPDTSAVFLATNQLRLLWIVAVSIWLVARPGARTL</sequence>
<accession>A0A8J3RFR1</accession>
<comment type="caution">
    <text evidence="2">The sequence shown here is derived from an EMBL/GenBank/DDBJ whole genome shotgun (WGS) entry which is preliminary data.</text>
</comment>
<evidence type="ECO:0000313" key="3">
    <source>
        <dbReference type="Proteomes" id="UP000610966"/>
    </source>
</evidence>
<keyword evidence="1" id="KW-0812">Transmembrane</keyword>
<evidence type="ECO:0008006" key="4">
    <source>
        <dbReference type="Google" id="ProtNLM"/>
    </source>
</evidence>
<dbReference type="AlphaFoldDB" id="A0A8J3RFR1"/>
<dbReference type="Proteomes" id="UP000610966">
    <property type="component" value="Unassembled WGS sequence"/>
</dbReference>
<organism evidence="2 3">
    <name type="scientific">Sphaerimonospora thailandensis</name>
    <dbReference type="NCBI Taxonomy" id="795644"/>
    <lineage>
        <taxon>Bacteria</taxon>
        <taxon>Bacillati</taxon>
        <taxon>Actinomycetota</taxon>
        <taxon>Actinomycetes</taxon>
        <taxon>Streptosporangiales</taxon>
        <taxon>Streptosporangiaceae</taxon>
        <taxon>Sphaerimonospora</taxon>
    </lineage>
</organism>
<proteinExistence type="predicted"/>
<keyword evidence="3" id="KW-1185">Reference proteome</keyword>
<feature type="transmembrane region" description="Helical" evidence="1">
    <location>
        <begin position="189"/>
        <end position="206"/>
    </location>
</feature>
<dbReference type="EMBL" id="BOOG01000037">
    <property type="protein sequence ID" value="GIH71563.1"/>
    <property type="molecule type" value="Genomic_DNA"/>
</dbReference>
<feature type="transmembrane region" description="Helical" evidence="1">
    <location>
        <begin position="212"/>
        <end position="234"/>
    </location>
</feature>
<keyword evidence="1" id="KW-0472">Membrane</keyword>
<evidence type="ECO:0000313" key="2">
    <source>
        <dbReference type="EMBL" id="GIH71563.1"/>
    </source>
</evidence>
<name>A0A8J3RFR1_9ACTN</name>
<feature type="transmembrane region" description="Helical" evidence="1">
    <location>
        <begin position="154"/>
        <end position="177"/>
    </location>
</feature>
<feature type="transmembrane region" description="Helical" evidence="1">
    <location>
        <begin position="104"/>
        <end position="130"/>
    </location>
</feature>
<feature type="transmembrane region" description="Helical" evidence="1">
    <location>
        <begin position="21"/>
        <end position="46"/>
    </location>
</feature>